<evidence type="ECO:0000313" key="7">
    <source>
        <dbReference type="Proteomes" id="UP000030151"/>
    </source>
</evidence>
<dbReference type="HOGENOM" id="CLU_006056_0_0_1"/>
<comment type="subcellular location">
    <subcellularLocation>
        <location evidence="1">Endoplasmic reticulum</location>
    </subcellularLocation>
</comment>
<accession>A0A0A1UZZ8</accession>
<keyword evidence="3" id="KW-0256">Endoplasmic reticulum</keyword>
<gene>
    <name evidence="6" type="ORF">X797_003407</name>
</gene>
<name>A0A0A1UZZ8_9HYPO</name>
<feature type="domain" description="Sec39" evidence="5">
    <location>
        <begin position="11"/>
        <end position="787"/>
    </location>
</feature>
<dbReference type="GO" id="GO:0006890">
    <property type="term" value="P:retrograde vesicle-mediated transport, Golgi to endoplasmic reticulum"/>
    <property type="evidence" value="ECO:0007669"/>
    <property type="project" value="InterPro"/>
</dbReference>
<dbReference type="EMBL" id="JELW01000003">
    <property type="protein sequence ID" value="EXV03607.1"/>
    <property type="molecule type" value="Genomic_DNA"/>
</dbReference>
<reference evidence="6 7" key="1">
    <citation type="submission" date="2014-02" db="EMBL/GenBank/DDBJ databases">
        <title>The genome sequence of the entomopathogenic fungus Metarhizium robertsii ARSEF 2575.</title>
        <authorList>
            <person name="Giuliano Garisto Donzelli B."/>
            <person name="Roe B.A."/>
            <person name="Macmil S.L."/>
            <person name="Krasnoff S.B."/>
            <person name="Gibson D.M."/>
        </authorList>
    </citation>
    <scope>NUCLEOTIDE SEQUENCE [LARGE SCALE GENOMIC DNA]</scope>
    <source>
        <strain evidence="6 7">ARSEF 2575</strain>
    </source>
</reference>
<dbReference type="eggNOG" id="ENOG502R87S">
    <property type="taxonomic scope" value="Eukaryota"/>
</dbReference>
<evidence type="ECO:0000256" key="2">
    <source>
        <dbReference type="ARBA" id="ARBA00022448"/>
    </source>
</evidence>
<dbReference type="PANTHER" id="PTHR40787">
    <property type="entry name" value="SECRETED PROTEIN"/>
    <property type="match status" value="1"/>
</dbReference>
<sequence>MANTLHPAKVLLLAVHFAQHADIDSLSILTSTHTTIIHDEILLRILLTHLPETERPAAYVGFLQKLVDHSFEPCQLTGLDTSPVNSIDDNEAVKRATKLHLLPLVCRNPPEIAQGDALSRFLFLRIHQMNEETGMLAQLLDLLLPFGRHSPGIHKWAMSTVIPYVRKGLQYRAGTSLAYSLIEFEKLPDHQAVDFLLCPVDSRAQPRENVDHDLRSIIGPWVYDTDRWENSSEDGESSRVFCPGWHKVCEWFLSQATLSWSTAVQAIERWGGPEDVEFGHGIALDLPAAHRYYLRQTYATTVLACVYGVQEATLESLRRLHSILMNLRVYLGLNGGTMSLEETMKVLPGLSSTDIAVFHNDRVATYMRNDLLGQNNPLTRPSEGATNLLLALTRSAYILTLFGSPSSPRRVGDLTFLHDERDQRSEISKLLRTIAIQASKENDDFLLKAREFLLWLRDWGHGTAGKPTAGAATAGALGMLSKEYVEAEFLKLLLSRERYSLARNLYDGGGPVRLPVEVVQDSVYESALSAFDNATNPNRSRGGLKRCDEIIHALPKTVGLSLPGTKRIIALLKATHALSDYRLVLKQGEPFSPVVLRVHSDPIFIIEKVLEQNPRAYTRLQEFLEMGMNMVRAGLPSYRKLDSPTLLTSDSELNLAAYIAERRITAMCIEAALKEDDFETAYSYVASRLSMQSPENSDTSPWPVVDEWSWKAALQAGQYIRTERSQQPTHLGTASGNLEIRHLEQRIECLATALRVAPTSQLQEILKSFRRCEEQLDSAIKEEAANELALGEEAKVDNLPGAFDQVNVEQQYPVRNMTASVAAQQTEEAPMSLFDLSRATARAAQRNFTAIPSLQSITRGADANNNEHEGGSLSRIRKRDQLREAATGTLVSGVGWLIGANVGQNKEETS</sequence>
<keyword evidence="2" id="KW-0813">Transport</keyword>
<dbReference type="Pfam" id="PF08314">
    <property type="entry name" value="Sec39"/>
    <property type="match status" value="1"/>
</dbReference>
<proteinExistence type="predicted"/>
<protein>
    <submittedName>
        <fullName evidence="6">SEC39 domain protein</fullName>
    </submittedName>
</protein>
<evidence type="ECO:0000256" key="3">
    <source>
        <dbReference type="ARBA" id="ARBA00022824"/>
    </source>
</evidence>
<dbReference type="InterPro" id="IPR013244">
    <property type="entry name" value="Sec39_domain"/>
</dbReference>
<evidence type="ECO:0000313" key="6">
    <source>
        <dbReference type="EMBL" id="EXV03607.1"/>
    </source>
</evidence>
<dbReference type="GO" id="GO:0005783">
    <property type="term" value="C:endoplasmic reticulum"/>
    <property type="evidence" value="ECO:0007669"/>
    <property type="project" value="UniProtKB-SubCell"/>
</dbReference>
<dbReference type="Proteomes" id="UP000030151">
    <property type="component" value="Unassembled WGS sequence"/>
</dbReference>
<evidence type="ECO:0000256" key="4">
    <source>
        <dbReference type="ARBA" id="ARBA00022927"/>
    </source>
</evidence>
<evidence type="ECO:0000256" key="1">
    <source>
        <dbReference type="ARBA" id="ARBA00004240"/>
    </source>
</evidence>
<keyword evidence="4" id="KW-0653">Protein transport</keyword>
<dbReference type="GO" id="GO:0015031">
    <property type="term" value="P:protein transport"/>
    <property type="evidence" value="ECO:0007669"/>
    <property type="project" value="UniProtKB-KW"/>
</dbReference>
<evidence type="ECO:0000259" key="5">
    <source>
        <dbReference type="Pfam" id="PF08314"/>
    </source>
</evidence>
<comment type="caution">
    <text evidence="6">The sequence shown here is derived from an EMBL/GenBank/DDBJ whole genome shotgun (WGS) entry which is preliminary data.</text>
</comment>
<dbReference type="OrthoDB" id="3434013at2759"/>
<organism evidence="6 7">
    <name type="scientific">Metarhizium robertsii</name>
    <dbReference type="NCBI Taxonomy" id="568076"/>
    <lineage>
        <taxon>Eukaryota</taxon>
        <taxon>Fungi</taxon>
        <taxon>Dikarya</taxon>
        <taxon>Ascomycota</taxon>
        <taxon>Pezizomycotina</taxon>
        <taxon>Sordariomycetes</taxon>
        <taxon>Hypocreomycetidae</taxon>
        <taxon>Hypocreales</taxon>
        <taxon>Clavicipitaceae</taxon>
        <taxon>Metarhizium</taxon>
    </lineage>
</organism>
<dbReference type="AlphaFoldDB" id="A0A0A1UZZ8"/>
<dbReference type="PANTHER" id="PTHR40787:SF3">
    <property type="entry name" value="PROTEIN TRANSPORT PROTEIN SEC39"/>
    <property type="match status" value="1"/>
</dbReference>